<dbReference type="InterPro" id="IPR011761">
    <property type="entry name" value="ATP-grasp"/>
</dbReference>
<dbReference type="GO" id="GO:0018169">
    <property type="term" value="F:ribosomal S6-glutamic acid ligase activity"/>
    <property type="evidence" value="ECO:0007669"/>
    <property type="project" value="TreeGrafter"/>
</dbReference>
<dbReference type="GO" id="GO:0005524">
    <property type="term" value="F:ATP binding"/>
    <property type="evidence" value="ECO:0007669"/>
    <property type="project" value="UniProtKB-UniRule"/>
</dbReference>
<proteinExistence type="predicted"/>
<dbReference type="EMBL" id="CP042467">
    <property type="protein sequence ID" value="QED28352.1"/>
    <property type="molecule type" value="Genomic_DNA"/>
</dbReference>
<dbReference type="GO" id="GO:0005737">
    <property type="term" value="C:cytoplasm"/>
    <property type="evidence" value="ECO:0007669"/>
    <property type="project" value="TreeGrafter"/>
</dbReference>
<dbReference type="PANTHER" id="PTHR21621">
    <property type="entry name" value="RIBOSOMAL PROTEIN S6 MODIFICATION PROTEIN"/>
    <property type="match status" value="1"/>
</dbReference>
<dbReference type="KEGG" id="bbae:FRD01_14150"/>
<keyword evidence="3" id="KW-0436">Ligase</keyword>
<dbReference type="PROSITE" id="PS50975">
    <property type="entry name" value="ATP_GRASP"/>
    <property type="match status" value="1"/>
</dbReference>
<protein>
    <submittedName>
        <fullName evidence="3">Alpha-L-glutamate ligase</fullName>
    </submittedName>
</protein>
<evidence type="ECO:0000313" key="4">
    <source>
        <dbReference type="Proteomes" id="UP000321595"/>
    </source>
</evidence>
<dbReference type="SUPFAM" id="SSF56059">
    <property type="entry name" value="Glutathione synthetase ATP-binding domain-like"/>
    <property type="match status" value="1"/>
</dbReference>
<evidence type="ECO:0000259" key="2">
    <source>
        <dbReference type="PROSITE" id="PS50975"/>
    </source>
</evidence>
<keyword evidence="4" id="KW-1185">Reference proteome</keyword>
<keyword evidence="1" id="KW-0547">Nucleotide-binding</keyword>
<dbReference type="Proteomes" id="UP000321595">
    <property type="component" value="Chromosome"/>
</dbReference>
<dbReference type="PANTHER" id="PTHR21621:SF0">
    <property type="entry name" value="BETA-CITRYLGLUTAMATE SYNTHASE B-RELATED"/>
    <property type="match status" value="1"/>
</dbReference>
<dbReference type="GO" id="GO:0046872">
    <property type="term" value="F:metal ion binding"/>
    <property type="evidence" value="ECO:0007669"/>
    <property type="project" value="InterPro"/>
</dbReference>
<dbReference type="OrthoDB" id="4789744at2"/>
<name>A0A5B8XR12_9DELT</name>
<accession>A0A5B8XR12</accession>
<sequence length="306" mass="33783">MNAHILYENPDWLPPLVAGLEAEGFNVVLHEVWQGAIRLDEPPPEGVWINRMSPSSHTRGHTQSVALMREILAWLEGWGATVINGSAAFRLEVSKLQQDLVLRKHGIRTPRTVGGVGKEALLELAKTFEGPFITKHNQGGKGLGIELFDQMDAFVAHLESPEFDPGPDHVTVLQEYIRPAEGFITRVEIVAGKFLYAMRSQTDEGFELCPSDACQIPKLTESCPVDGSSKFSLSPLVAEDELVQKYIALCEDMGLTLAGIEFVENEAGERYTYDINGTTNYNSAVAREAGKDGMRELARFLKASLR</sequence>
<gene>
    <name evidence="3" type="ORF">FRD01_14150</name>
</gene>
<keyword evidence="1" id="KW-0067">ATP-binding</keyword>
<feature type="domain" description="ATP-grasp" evidence="2">
    <location>
        <begin position="99"/>
        <end position="302"/>
    </location>
</feature>
<evidence type="ECO:0000313" key="3">
    <source>
        <dbReference type="EMBL" id="QED28352.1"/>
    </source>
</evidence>
<organism evidence="3 4">
    <name type="scientific">Microvenator marinus</name>
    <dbReference type="NCBI Taxonomy" id="2600177"/>
    <lineage>
        <taxon>Bacteria</taxon>
        <taxon>Deltaproteobacteria</taxon>
        <taxon>Bradymonadales</taxon>
        <taxon>Microvenatoraceae</taxon>
        <taxon>Microvenator</taxon>
    </lineage>
</organism>
<dbReference type="GO" id="GO:0009432">
    <property type="term" value="P:SOS response"/>
    <property type="evidence" value="ECO:0007669"/>
    <property type="project" value="TreeGrafter"/>
</dbReference>
<dbReference type="RefSeq" id="WP_146960700.1">
    <property type="nucleotide sequence ID" value="NZ_CP042467.1"/>
</dbReference>
<dbReference type="AlphaFoldDB" id="A0A5B8XR12"/>
<reference evidence="3 4" key="1">
    <citation type="submission" date="2019-08" db="EMBL/GenBank/DDBJ databases">
        <authorList>
            <person name="Liang Q."/>
        </authorList>
    </citation>
    <scope>NUCLEOTIDE SEQUENCE [LARGE SCALE GENOMIC DNA]</scope>
    <source>
        <strain evidence="3 4">V1718</strain>
    </source>
</reference>
<evidence type="ECO:0000256" key="1">
    <source>
        <dbReference type="PROSITE-ProRule" id="PRU00409"/>
    </source>
</evidence>